<dbReference type="SUPFAM" id="SSF141523">
    <property type="entry name" value="L,D-transpeptidase catalytic domain-like"/>
    <property type="match status" value="1"/>
</dbReference>
<keyword evidence="11" id="KW-1185">Reference proteome</keyword>
<organism evidence="10 11">
    <name type="scientific">Qipengyuania benthica</name>
    <dbReference type="NCBI Taxonomy" id="3067651"/>
    <lineage>
        <taxon>Bacteria</taxon>
        <taxon>Pseudomonadati</taxon>
        <taxon>Pseudomonadota</taxon>
        <taxon>Alphaproteobacteria</taxon>
        <taxon>Sphingomonadales</taxon>
        <taxon>Erythrobacteraceae</taxon>
        <taxon>Qipengyuania</taxon>
    </lineage>
</organism>
<dbReference type="InterPro" id="IPR005490">
    <property type="entry name" value="LD_TPept_cat_dom"/>
</dbReference>
<dbReference type="Pfam" id="PF03734">
    <property type="entry name" value="YkuD"/>
    <property type="match status" value="1"/>
</dbReference>
<feature type="domain" description="L,D-TPase catalytic" evidence="9">
    <location>
        <begin position="190"/>
        <end position="321"/>
    </location>
</feature>
<evidence type="ECO:0000259" key="9">
    <source>
        <dbReference type="PROSITE" id="PS52029"/>
    </source>
</evidence>
<dbReference type="InterPro" id="IPR038063">
    <property type="entry name" value="Transpep_catalytic_dom"/>
</dbReference>
<keyword evidence="6 7" id="KW-0961">Cell wall biogenesis/degradation</keyword>
<keyword evidence="3" id="KW-0808">Transferase</keyword>
<keyword evidence="8" id="KW-0732">Signal</keyword>
<dbReference type="Gene3D" id="2.40.440.10">
    <property type="entry name" value="L,D-transpeptidase catalytic domain-like"/>
    <property type="match status" value="1"/>
</dbReference>
<feature type="signal peptide" evidence="8">
    <location>
        <begin position="1"/>
        <end position="28"/>
    </location>
</feature>
<dbReference type="PANTHER" id="PTHR30582:SF30">
    <property type="entry name" value="BLR4375 PROTEIN"/>
    <property type="match status" value="1"/>
</dbReference>
<dbReference type="Gene3D" id="1.10.101.10">
    <property type="entry name" value="PGBD-like superfamily/PGBD"/>
    <property type="match status" value="1"/>
</dbReference>
<keyword evidence="5 7" id="KW-0573">Peptidoglycan synthesis</keyword>
<evidence type="ECO:0000313" key="11">
    <source>
        <dbReference type="Proteomes" id="UP001235664"/>
    </source>
</evidence>
<dbReference type="RefSeq" id="WP_305930792.1">
    <property type="nucleotide sequence ID" value="NZ_JAVAIL010000006.1"/>
</dbReference>
<accession>A0ABT9HC04</accession>
<proteinExistence type="inferred from homology"/>
<evidence type="ECO:0000256" key="1">
    <source>
        <dbReference type="ARBA" id="ARBA00004752"/>
    </source>
</evidence>
<evidence type="ECO:0000256" key="3">
    <source>
        <dbReference type="ARBA" id="ARBA00022679"/>
    </source>
</evidence>
<comment type="pathway">
    <text evidence="1 7">Cell wall biogenesis; peptidoglycan biosynthesis.</text>
</comment>
<protein>
    <submittedName>
        <fullName evidence="10">L,D-transpeptidase</fullName>
    </submittedName>
</protein>
<evidence type="ECO:0000256" key="4">
    <source>
        <dbReference type="ARBA" id="ARBA00022960"/>
    </source>
</evidence>
<dbReference type="CDD" id="cd16913">
    <property type="entry name" value="YkuD_like"/>
    <property type="match status" value="1"/>
</dbReference>
<evidence type="ECO:0000256" key="2">
    <source>
        <dbReference type="ARBA" id="ARBA00005992"/>
    </source>
</evidence>
<dbReference type="PROSITE" id="PS52029">
    <property type="entry name" value="LD_TPASE"/>
    <property type="match status" value="1"/>
</dbReference>
<dbReference type="SUPFAM" id="SSF47090">
    <property type="entry name" value="PGBD-like"/>
    <property type="match status" value="1"/>
</dbReference>
<feature type="active site" description="Proton donor/acceptor" evidence="7">
    <location>
        <position position="281"/>
    </location>
</feature>
<gene>
    <name evidence="10" type="ORF">Q9K01_14285</name>
</gene>
<dbReference type="Proteomes" id="UP001235664">
    <property type="component" value="Unassembled WGS sequence"/>
</dbReference>
<feature type="chain" id="PRO_5046666329" evidence="8">
    <location>
        <begin position="29"/>
        <end position="322"/>
    </location>
</feature>
<dbReference type="InterPro" id="IPR050979">
    <property type="entry name" value="LD-transpeptidase"/>
</dbReference>
<feature type="active site" description="Nucleophile" evidence="7">
    <location>
        <position position="297"/>
    </location>
</feature>
<sequence>MPALFRPALAAGLLASAPLLPVAMPATAQTFEADVPGAVFSDERSKQIMAVQVLLDRAGHSPGVIDGYSGGNTSRALAAFEQANGMKVDGEVDEELLAALRSRFGSEPLVKTYSVTSEDVSGSFRPVPSSMAQMATRDWIGYSSPAEKLAEKFHMTEGLLEALNPGKSFSAGTEILVAQTGSTALEGKVARIEIDKSASEVRAYDGDGNLLATFPATVGSSQFPSPSGAMEVNAVAPEANYTFDPSDQEWGGDETLIIPPGPNNPIGGVWIDLGKAGYGIHGTSNPSSIAKNASHGCVRLTNWDARNLASAVEAGSTKVVFN</sequence>
<evidence type="ECO:0000256" key="6">
    <source>
        <dbReference type="ARBA" id="ARBA00023316"/>
    </source>
</evidence>
<keyword evidence="4 7" id="KW-0133">Cell shape</keyword>
<evidence type="ECO:0000256" key="7">
    <source>
        <dbReference type="PROSITE-ProRule" id="PRU01373"/>
    </source>
</evidence>
<evidence type="ECO:0000256" key="5">
    <source>
        <dbReference type="ARBA" id="ARBA00022984"/>
    </source>
</evidence>
<dbReference type="Pfam" id="PF01471">
    <property type="entry name" value="PG_binding_1"/>
    <property type="match status" value="1"/>
</dbReference>
<comment type="similarity">
    <text evidence="2">Belongs to the YkuD family.</text>
</comment>
<dbReference type="PANTHER" id="PTHR30582">
    <property type="entry name" value="L,D-TRANSPEPTIDASE"/>
    <property type="match status" value="1"/>
</dbReference>
<reference evidence="10 11" key="1">
    <citation type="submission" date="2023-08" db="EMBL/GenBank/DDBJ databases">
        <title>genomic of DY56.</title>
        <authorList>
            <person name="Wang Y."/>
        </authorList>
    </citation>
    <scope>NUCLEOTIDE SEQUENCE [LARGE SCALE GENOMIC DNA]</scope>
    <source>
        <strain evidence="10 11">DY56-A-20</strain>
    </source>
</reference>
<evidence type="ECO:0000256" key="8">
    <source>
        <dbReference type="SAM" id="SignalP"/>
    </source>
</evidence>
<dbReference type="InterPro" id="IPR036365">
    <property type="entry name" value="PGBD-like_sf"/>
</dbReference>
<comment type="caution">
    <text evidence="10">The sequence shown here is derived from an EMBL/GenBank/DDBJ whole genome shotgun (WGS) entry which is preliminary data.</text>
</comment>
<evidence type="ECO:0000313" key="10">
    <source>
        <dbReference type="EMBL" id="MDP4540791.1"/>
    </source>
</evidence>
<name>A0ABT9HC04_9SPHN</name>
<dbReference type="EMBL" id="JAVAIL010000006">
    <property type="protein sequence ID" value="MDP4540791.1"/>
    <property type="molecule type" value="Genomic_DNA"/>
</dbReference>
<dbReference type="InterPro" id="IPR002477">
    <property type="entry name" value="Peptidoglycan-bd-like"/>
</dbReference>
<dbReference type="InterPro" id="IPR036366">
    <property type="entry name" value="PGBDSf"/>
</dbReference>